<dbReference type="AlphaFoldDB" id="A0A8S4QRG6"/>
<evidence type="ECO:0000256" key="1">
    <source>
        <dbReference type="ARBA" id="ARBA00022700"/>
    </source>
</evidence>
<feature type="non-terminal residue" evidence="3">
    <location>
        <position position="518"/>
    </location>
</feature>
<keyword evidence="4" id="KW-1185">Reference proteome</keyword>
<organism evidence="3 4">
    <name type="scientific">Pararge aegeria aegeria</name>
    <dbReference type="NCBI Taxonomy" id="348720"/>
    <lineage>
        <taxon>Eukaryota</taxon>
        <taxon>Metazoa</taxon>
        <taxon>Ecdysozoa</taxon>
        <taxon>Arthropoda</taxon>
        <taxon>Hexapoda</taxon>
        <taxon>Insecta</taxon>
        <taxon>Pterygota</taxon>
        <taxon>Neoptera</taxon>
        <taxon>Endopterygota</taxon>
        <taxon>Lepidoptera</taxon>
        <taxon>Glossata</taxon>
        <taxon>Ditrysia</taxon>
        <taxon>Papilionoidea</taxon>
        <taxon>Nymphalidae</taxon>
        <taxon>Satyrinae</taxon>
        <taxon>Satyrini</taxon>
        <taxon>Parargina</taxon>
        <taxon>Pararge</taxon>
    </lineage>
</organism>
<feature type="domain" description="Reverse transcriptase" evidence="2">
    <location>
        <begin position="1"/>
        <end position="221"/>
    </location>
</feature>
<dbReference type="GO" id="GO:0005737">
    <property type="term" value="C:cytoplasm"/>
    <property type="evidence" value="ECO:0007669"/>
    <property type="project" value="TreeGrafter"/>
</dbReference>
<dbReference type="Gene3D" id="1.10.1240.60">
    <property type="match status" value="1"/>
</dbReference>
<evidence type="ECO:0000313" key="3">
    <source>
        <dbReference type="EMBL" id="CAH2217365.1"/>
    </source>
</evidence>
<dbReference type="InterPro" id="IPR000477">
    <property type="entry name" value="RT_dom"/>
</dbReference>
<dbReference type="InterPro" id="IPR047017">
    <property type="entry name" value="RGS6/7/9/11_DHEX_sf"/>
</dbReference>
<sequence length="518" mass="59937">LSKSIKIHDAQFGFQPELSTESAILCLKQAVRYYTDRKTPVYACFLDLSKAFDLVAYDVLWHKLEKESALRPELISLFKYWYGNQTNVVRWGNELSDPYKMECGVRQGGLTSPRLFNLYVNQLIERLGGAGVGCSIDGIRMNNLSYADDMVLLSPSVGGLKRLLQLCEEYAEMNGLSYNAKKSEFLVFRGKNKLSSFKPKIQLCGNPLKQVTEFKYLGHVVTDSLRDDSDMERERRALSVRGNMLARRFARCTGQVKLTLFRAYCQSFYTCSLWTDYRQRTYSALRVQYNNVLRAVLRKPRHCSASAMFADARVDDFYAIMRKRAASMMRRLMSSTNTLLSALARKLDSPLWRFQTPYFWPSNQWEPENTDYAVYLCKRTMQNKARLELADYEAESLARLQKMFSRKWEFIFMQAEAQSKVDKKRDKLERKVLDSQERAFWDVHRPMPGCVNTTEVDPKKLSRINALKAKRLKQCQDLILQNNLKNNPIVTITNAQESEEAIQKNAEVNGKDSTVKEN</sequence>
<dbReference type="GO" id="GO:0008277">
    <property type="term" value="P:regulation of G protein-coupled receptor signaling pathway"/>
    <property type="evidence" value="ECO:0007669"/>
    <property type="project" value="InterPro"/>
</dbReference>
<dbReference type="CDD" id="cd01650">
    <property type="entry name" value="RT_nLTR_like"/>
    <property type="match status" value="1"/>
</dbReference>
<dbReference type="InterPro" id="IPR043502">
    <property type="entry name" value="DNA/RNA_pol_sf"/>
</dbReference>
<gene>
    <name evidence="3" type="primary">jg8277</name>
    <name evidence="3" type="ORF">PAEG_LOCUS5277</name>
</gene>
<keyword evidence="1" id="KW-0734">Signal transduction inhibitor</keyword>
<dbReference type="PROSITE" id="PS50878">
    <property type="entry name" value="RT_POL"/>
    <property type="match status" value="1"/>
</dbReference>
<dbReference type="Pfam" id="PF00078">
    <property type="entry name" value="RVT_1"/>
    <property type="match status" value="1"/>
</dbReference>
<dbReference type="SUPFAM" id="SSF56672">
    <property type="entry name" value="DNA/RNA polymerases"/>
    <property type="match status" value="1"/>
</dbReference>
<comment type="caution">
    <text evidence="3">The sequence shown here is derived from an EMBL/GenBank/DDBJ whole genome shotgun (WGS) entry which is preliminary data.</text>
</comment>
<dbReference type="PANTHER" id="PTHR45746:SF6">
    <property type="entry name" value="LP21163P"/>
    <property type="match status" value="1"/>
</dbReference>
<dbReference type="FunFam" id="1.10.1240.60:FF:000001">
    <property type="entry name" value="Regulator of G-protein signaling 6"/>
    <property type="match status" value="1"/>
</dbReference>
<feature type="non-terminal residue" evidence="3">
    <location>
        <position position="1"/>
    </location>
</feature>
<evidence type="ECO:0000259" key="2">
    <source>
        <dbReference type="PROSITE" id="PS50878"/>
    </source>
</evidence>
<dbReference type="OrthoDB" id="10014409at2759"/>
<name>A0A8S4QRG6_9NEOP</name>
<dbReference type="InterPro" id="IPR040759">
    <property type="entry name" value="RGS_DHEX"/>
</dbReference>
<dbReference type="GO" id="GO:0009968">
    <property type="term" value="P:negative regulation of signal transduction"/>
    <property type="evidence" value="ECO:0007669"/>
    <property type="project" value="UniProtKB-KW"/>
</dbReference>
<accession>A0A8S4QRG6</accession>
<reference evidence="3" key="1">
    <citation type="submission" date="2022-03" db="EMBL/GenBank/DDBJ databases">
        <authorList>
            <person name="Lindestad O."/>
        </authorList>
    </citation>
    <scope>NUCLEOTIDE SEQUENCE</scope>
</reference>
<dbReference type="InterPro" id="IPR047016">
    <property type="entry name" value="RGS6/7/9/11"/>
</dbReference>
<dbReference type="GO" id="GO:0043005">
    <property type="term" value="C:neuron projection"/>
    <property type="evidence" value="ECO:0007669"/>
    <property type="project" value="TreeGrafter"/>
</dbReference>
<proteinExistence type="predicted"/>
<dbReference type="GO" id="GO:0071897">
    <property type="term" value="P:DNA biosynthetic process"/>
    <property type="evidence" value="ECO:0007669"/>
    <property type="project" value="UniProtKB-ARBA"/>
</dbReference>
<protein>
    <submittedName>
        <fullName evidence="3">Jg8277 protein</fullName>
    </submittedName>
</protein>
<dbReference type="GO" id="GO:0005096">
    <property type="term" value="F:GTPase activator activity"/>
    <property type="evidence" value="ECO:0007669"/>
    <property type="project" value="TreeGrafter"/>
</dbReference>
<dbReference type="Proteomes" id="UP000838756">
    <property type="component" value="Unassembled WGS sequence"/>
</dbReference>
<evidence type="ECO:0000313" key="4">
    <source>
        <dbReference type="Proteomes" id="UP000838756"/>
    </source>
</evidence>
<dbReference type="PANTHER" id="PTHR45746">
    <property type="entry name" value="LP21163P"/>
    <property type="match status" value="1"/>
</dbReference>
<dbReference type="EMBL" id="CAKXAJ010017983">
    <property type="protein sequence ID" value="CAH2217365.1"/>
    <property type="molecule type" value="Genomic_DNA"/>
</dbReference>
<dbReference type="Pfam" id="PF18148">
    <property type="entry name" value="RGS_DHEX"/>
    <property type="match status" value="1"/>
</dbReference>